<sequence>MKGGFKEQFLSAVSAAAHTAVSAGKAASKFVQQEALGAQCLLDYAVGGQVATAGSGHALWRIFTARSKKEGSPHPVVSAWILDKRELTQTEEQLYGGHGGGGGGGGGLTRPSQRRLDAFVEQCRHDVHALARLKHPGVLRLIAPLEETRTQLVFITEHVFASLADLLGGGGGGGGAPGALPPAVAQERQALRLSELEIKHGLLQLADALHFLHSDAGLLAGFGFSAPLDYKAPNQHKPYDYSDPDPSLLQLAGQPPLPYVAPELVAGGGAGITGAADVFSLGALAFQLLTRRQLLPVGHSLGEYESRLHSLTLVCAVDKSAPTVMCVLALGAALGRQHGPRLSAERVLPALVPLLVAPTLTSQQFGAAMKTVRELLGGIERSRAGAGSGAGAGPGSGVAHGGGGGGGGAGGRQAAPPPADWMAATEVGPLGSSSSPTGTAGTASTTRPAAPAPAAGVANGGNPLAGLQLQAPAARPAAPAGPGSGGGGGGFGVAGGRVGSGWPIGLAAGSSPLAPAAPAASAQPGWAFGGAGGGAAAAGGGGFGASPGASQGASSGAASLADPFAGLQLGGGGGGSGQRPAGQAAQAPGSSAGAAAAFDPFSLGGGVAGGGGAVQWPAPTPAQAQPQQRPGAGAGGWQGGSLI</sequence>
<feature type="compositionally biased region" description="Low complexity" evidence="1">
    <location>
        <begin position="578"/>
        <end position="594"/>
    </location>
</feature>
<dbReference type="KEGG" id="cvr:CHLNCDRAFT_136879"/>
<evidence type="ECO:0000313" key="3">
    <source>
        <dbReference type="EMBL" id="EFN53517.1"/>
    </source>
</evidence>
<reference evidence="3 4" key="1">
    <citation type="journal article" date="2010" name="Plant Cell">
        <title>The Chlorella variabilis NC64A genome reveals adaptation to photosymbiosis, coevolution with viruses, and cryptic sex.</title>
        <authorList>
            <person name="Blanc G."/>
            <person name="Duncan G."/>
            <person name="Agarkova I."/>
            <person name="Borodovsky M."/>
            <person name="Gurnon J."/>
            <person name="Kuo A."/>
            <person name="Lindquist E."/>
            <person name="Lucas S."/>
            <person name="Pangilinan J."/>
            <person name="Polle J."/>
            <person name="Salamov A."/>
            <person name="Terry A."/>
            <person name="Yamada T."/>
            <person name="Dunigan D.D."/>
            <person name="Grigoriev I.V."/>
            <person name="Claverie J.M."/>
            <person name="Van Etten J.L."/>
        </authorList>
    </citation>
    <scope>NUCLEOTIDE SEQUENCE [LARGE SCALE GENOMIC DNA]</scope>
    <source>
        <strain evidence="3 4">NC64A</strain>
    </source>
</reference>
<evidence type="ECO:0000256" key="1">
    <source>
        <dbReference type="SAM" id="MobiDB-lite"/>
    </source>
</evidence>
<feature type="region of interest" description="Disordered" evidence="1">
    <location>
        <begin position="608"/>
        <end position="643"/>
    </location>
</feature>
<organism evidence="4">
    <name type="scientific">Chlorella variabilis</name>
    <name type="common">Green alga</name>
    <dbReference type="NCBI Taxonomy" id="554065"/>
    <lineage>
        <taxon>Eukaryota</taxon>
        <taxon>Viridiplantae</taxon>
        <taxon>Chlorophyta</taxon>
        <taxon>core chlorophytes</taxon>
        <taxon>Trebouxiophyceae</taxon>
        <taxon>Chlorellales</taxon>
        <taxon>Chlorellaceae</taxon>
        <taxon>Chlorella clade</taxon>
        <taxon>Chlorella</taxon>
    </lineage>
</organism>
<dbReference type="eggNOG" id="KOG2137">
    <property type="taxonomic scope" value="Eukaryota"/>
</dbReference>
<feature type="compositionally biased region" description="Gly residues" evidence="1">
    <location>
        <begin position="632"/>
        <end position="643"/>
    </location>
</feature>
<dbReference type="PANTHER" id="PTHR12984">
    <property type="entry name" value="SCY1-RELATED S/T PROTEIN KINASE-LIKE"/>
    <property type="match status" value="1"/>
</dbReference>
<evidence type="ECO:0000313" key="4">
    <source>
        <dbReference type="Proteomes" id="UP000008141"/>
    </source>
</evidence>
<proteinExistence type="predicted"/>
<gene>
    <name evidence="3" type="ORF">CHLNCDRAFT_136879</name>
</gene>
<dbReference type="Gene3D" id="1.10.510.10">
    <property type="entry name" value="Transferase(Phosphotransferase) domain 1"/>
    <property type="match status" value="2"/>
</dbReference>
<dbReference type="RefSeq" id="XP_005845619.1">
    <property type="nucleotide sequence ID" value="XM_005845557.1"/>
</dbReference>
<feature type="compositionally biased region" description="Low complexity" evidence="1">
    <location>
        <begin position="427"/>
        <end position="463"/>
    </location>
</feature>
<dbReference type="SMART" id="SM00220">
    <property type="entry name" value="S_TKc"/>
    <property type="match status" value="1"/>
</dbReference>
<dbReference type="EMBL" id="GL433851">
    <property type="protein sequence ID" value="EFN53517.1"/>
    <property type="molecule type" value="Genomic_DNA"/>
</dbReference>
<feature type="region of interest" description="Disordered" evidence="1">
    <location>
        <begin position="569"/>
        <end position="594"/>
    </location>
</feature>
<dbReference type="InterPro" id="IPR011009">
    <property type="entry name" value="Kinase-like_dom_sf"/>
</dbReference>
<dbReference type="PROSITE" id="PS50011">
    <property type="entry name" value="PROTEIN_KINASE_DOM"/>
    <property type="match status" value="1"/>
</dbReference>
<feature type="compositionally biased region" description="Low complexity" evidence="1">
    <location>
        <begin position="614"/>
        <end position="631"/>
    </location>
</feature>
<dbReference type="Proteomes" id="UP000008141">
    <property type="component" value="Unassembled WGS sequence"/>
</dbReference>
<dbReference type="InterPro" id="IPR000719">
    <property type="entry name" value="Prot_kinase_dom"/>
</dbReference>
<dbReference type="OrthoDB" id="79687at2759"/>
<feature type="region of interest" description="Disordered" evidence="1">
    <location>
        <begin position="384"/>
        <end position="463"/>
    </location>
</feature>
<dbReference type="GO" id="GO:0005524">
    <property type="term" value="F:ATP binding"/>
    <property type="evidence" value="ECO:0007669"/>
    <property type="project" value="InterPro"/>
</dbReference>
<dbReference type="GeneID" id="17352923"/>
<dbReference type="AlphaFoldDB" id="E1ZL85"/>
<dbReference type="SUPFAM" id="SSF56112">
    <property type="entry name" value="Protein kinase-like (PK-like)"/>
    <property type="match status" value="1"/>
</dbReference>
<keyword evidence="4" id="KW-1185">Reference proteome</keyword>
<feature type="domain" description="Protein kinase" evidence="2">
    <location>
        <begin position="1"/>
        <end position="355"/>
    </location>
</feature>
<name>E1ZL85_CHLVA</name>
<protein>
    <recommendedName>
        <fullName evidence="2">Protein kinase domain-containing protein</fullName>
    </recommendedName>
</protein>
<dbReference type="InterPro" id="IPR051177">
    <property type="entry name" value="CIK-Related_Protein"/>
</dbReference>
<feature type="compositionally biased region" description="Gly residues" evidence="1">
    <location>
        <begin position="386"/>
        <end position="411"/>
    </location>
</feature>
<accession>E1ZL85</accession>
<dbReference type="InParanoid" id="E1ZL85"/>
<dbReference type="GO" id="GO:0004672">
    <property type="term" value="F:protein kinase activity"/>
    <property type="evidence" value="ECO:0007669"/>
    <property type="project" value="InterPro"/>
</dbReference>
<dbReference type="PANTHER" id="PTHR12984:SF6">
    <property type="entry name" value="SCY1-LIKE PROTEIN 2"/>
    <property type="match status" value="1"/>
</dbReference>
<evidence type="ECO:0000259" key="2">
    <source>
        <dbReference type="PROSITE" id="PS50011"/>
    </source>
</evidence>